<evidence type="ECO:0000313" key="1">
    <source>
        <dbReference type="EMBL" id="MCI93002.1"/>
    </source>
</evidence>
<evidence type="ECO:0000313" key="2">
    <source>
        <dbReference type="Proteomes" id="UP000265520"/>
    </source>
</evidence>
<keyword evidence="2" id="KW-1185">Reference proteome</keyword>
<feature type="non-terminal residue" evidence="1">
    <location>
        <position position="32"/>
    </location>
</feature>
<organism evidence="1 2">
    <name type="scientific">Trifolium medium</name>
    <dbReference type="NCBI Taxonomy" id="97028"/>
    <lineage>
        <taxon>Eukaryota</taxon>
        <taxon>Viridiplantae</taxon>
        <taxon>Streptophyta</taxon>
        <taxon>Embryophyta</taxon>
        <taxon>Tracheophyta</taxon>
        <taxon>Spermatophyta</taxon>
        <taxon>Magnoliopsida</taxon>
        <taxon>eudicotyledons</taxon>
        <taxon>Gunneridae</taxon>
        <taxon>Pentapetalae</taxon>
        <taxon>rosids</taxon>
        <taxon>fabids</taxon>
        <taxon>Fabales</taxon>
        <taxon>Fabaceae</taxon>
        <taxon>Papilionoideae</taxon>
        <taxon>50 kb inversion clade</taxon>
        <taxon>NPAAA clade</taxon>
        <taxon>Hologalegina</taxon>
        <taxon>IRL clade</taxon>
        <taxon>Trifolieae</taxon>
        <taxon>Trifolium</taxon>
    </lineage>
</organism>
<dbReference type="EMBL" id="LXQA011317177">
    <property type="protein sequence ID" value="MCI93002.1"/>
    <property type="molecule type" value="Genomic_DNA"/>
</dbReference>
<sequence>MLSATTLLKELLRVVAGRRGDDDGGEVKGGYK</sequence>
<proteinExistence type="predicted"/>
<dbReference type="AlphaFoldDB" id="A0A392VZZ1"/>
<dbReference type="Proteomes" id="UP000265520">
    <property type="component" value="Unassembled WGS sequence"/>
</dbReference>
<protein>
    <submittedName>
        <fullName evidence="1">Uncharacterized protein</fullName>
    </submittedName>
</protein>
<comment type="caution">
    <text evidence="1">The sequence shown here is derived from an EMBL/GenBank/DDBJ whole genome shotgun (WGS) entry which is preliminary data.</text>
</comment>
<name>A0A392VZZ1_9FABA</name>
<accession>A0A392VZZ1</accession>
<reference evidence="1 2" key="1">
    <citation type="journal article" date="2018" name="Front. Plant Sci.">
        <title>Red Clover (Trifolium pratense) and Zigzag Clover (T. medium) - A Picture of Genomic Similarities and Differences.</title>
        <authorList>
            <person name="Dluhosova J."/>
            <person name="Istvanek J."/>
            <person name="Nedelnik J."/>
            <person name="Repkova J."/>
        </authorList>
    </citation>
    <scope>NUCLEOTIDE SEQUENCE [LARGE SCALE GENOMIC DNA]</scope>
    <source>
        <strain evidence="2">cv. 10/8</strain>
        <tissue evidence="1">Leaf</tissue>
    </source>
</reference>